<dbReference type="InterPro" id="IPR012337">
    <property type="entry name" value="RNaseH-like_sf"/>
</dbReference>
<dbReference type="EMBL" id="NEVH01026110">
    <property type="protein sequence ID" value="PNF14605.1"/>
    <property type="molecule type" value="Genomic_DNA"/>
</dbReference>
<dbReference type="Pfam" id="PF05699">
    <property type="entry name" value="Dimer_Tnp_hAT"/>
    <property type="match status" value="1"/>
</dbReference>
<dbReference type="OrthoDB" id="8196265at2759"/>
<feature type="domain" description="HAT C-terminal dimerisation" evidence="1">
    <location>
        <begin position="632"/>
        <end position="688"/>
    </location>
</feature>
<evidence type="ECO:0000259" key="1">
    <source>
        <dbReference type="Pfam" id="PF05699"/>
    </source>
</evidence>
<dbReference type="GO" id="GO:0046983">
    <property type="term" value="F:protein dimerization activity"/>
    <property type="evidence" value="ECO:0007669"/>
    <property type="project" value="InterPro"/>
</dbReference>
<evidence type="ECO:0008006" key="5">
    <source>
        <dbReference type="Google" id="ProtNLM"/>
    </source>
</evidence>
<evidence type="ECO:0000313" key="3">
    <source>
        <dbReference type="EMBL" id="PNF14605.1"/>
    </source>
</evidence>
<dbReference type="InterPro" id="IPR008906">
    <property type="entry name" value="HATC_C_dom"/>
</dbReference>
<dbReference type="InParanoid" id="A0A2J7PE47"/>
<gene>
    <name evidence="3" type="ORF">B7P43_G13112</name>
</gene>
<dbReference type="InterPro" id="IPR025398">
    <property type="entry name" value="DUF4371"/>
</dbReference>
<feature type="domain" description="DUF4371" evidence="2">
    <location>
        <begin position="136"/>
        <end position="323"/>
    </location>
</feature>
<proteinExistence type="predicted"/>
<dbReference type="PANTHER" id="PTHR45749:SF28">
    <property type="entry name" value="ZINC FINGER MYM-TYPE PROTEIN 1-LIKE-RELATED"/>
    <property type="match status" value="1"/>
</dbReference>
<sequence>MTLSCDNHCVIEKLLQTPFSSLSYNEKLKIIEEGAPKPNLTLHTKVKSCTRHFNTSLYEAIPWLCGCDKLNKLFCWPCLLFSKEKHVFNSAGYNDINNIYKSGKRHGHSVNHIACLKEITLFGKNRRIEFSLSSQYKQSIEKHNEAVKQNRKFVGQLITAVCFLGSQGLAFRGHDESVASVNRGNYIEVLNMLARYDSDLHNHLESSTAFRGSSPDIQNELIHSVSELMTMEIKKEISKANYVSLILDETSDVMNKCQLASVLRYVTADGNVEERFLRFTDVSSDRSANSLFNHALEILNDFECGPKLIAQTYDGAAVMASQHAGVQAKIREQYPNAIFVHCYAHRLNLVLAQSASFIKEVKVFFATLSGFRTFFAKSTKRTEALDSHLRKRFPSIAPTRWQYHSRLAETVHEYREGIENLLVSIIEEPEEWDVETISSARGLLSLLRDFDFNFMLKIFSSIFPYSGALFKILQTKRSDIAFCNTKIDEFKHHMQRLRGGFDHLWSEMENVFDSNGPTRPKRIRIDSMSGEERKNSYKRLFCEIIDVVCQNVSVRFSENATLLFLSLLDARYFPMYRTSFPEKAFSCLKENYGAFFDFVALKSELLVMFSDPDMAKDSVYDLHQYMYALQLSCVFPQIFKLCELVLTIPATSAADERSFSALKRLKNYLRNSQNQDRLSSLALMNIEKSFLNKLQSKPSFLDEVIDLFAKKNRRIELNYKQ</sequence>
<protein>
    <recommendedName>
        <fullName evidence="5">DUF4371 domain-containing protein</fullName>
    </recommendedName>
</protein>
<dbReference type="SUPFAM" id="SSF53098">
    <property type="entry name" value="Ribonuclease H-like"/>
    <property type="match status" value="1"/>
</dbReference>
<keyword evidence="4" id="KW-1185">Reference proteome</keyword>
<name>A0A2J7PE47_9NEOP</name>
<accession>A0A2J7PE47</accession>
<dbReference type="Pfam" id="PF14291">
    <property type="entry name" value="DUF4371"/>
    <property type="match status" value="1"/>
</dbReference>
<comment type="caution">
    <text evidence="3">The sequence shown here is derived from an EMBL/GenBank/DDBJ whole genome shotgun (WGS) entry which is preliminary data.</text>
</comment>
<reference evidence="3 4" key="1">
    <citation type="submission" date="2017-12" db="EMBL/GenBank/DDBJ databases">
        <title>Hemimetabolous genomes reveal molecular basis of termite eusociality.</title>
        <authorList>
            <person name="Harrison M.C."/>
            <person name="Jongepier E."/>
            <person name="Robertson H.M."/>
            <person name="Arning N."/>
            <person name="Bitard-Feildel T."/>
            <person name="Chao H."/>
            <person name="Childers C.P."/>
            <person name="Dinh H."/>
            <person name="Doddapaneni H."/>
            <person name="Dugan S."/>
            <person name="Gowin J."/>
            <person name="Greiner C."/>
            <person name="Han Y."/>
            <person name="Hu H."/>
            <person name="Hughes D.S.T."/>
            <person name="Huylmans A.-K."/>
            <person name="Kemena C."/>
            <person name="Kremer L.P.M."/>
            <person name="Lee S.L."/>
            <person name="Lopez-Ezquerra A."/>
            <person name="Mallet L."/>
            <person name="Monroy-Kuhn J.M."/>
            <person name="Moser A."/>
            <person name="Murali S.C."/>
            <person name="Muzny D.M."/>
            <person name="Otani S."/>
            <person name="Piulachs M.-D."/>
            <person name="Poelchau M."/>
            <person name="Qu J."/>
            <person name="Schaub F."/>
            <person name="Wada-Katsumata A."/>
            <person name="Worley K.C."/>
            <person name="Xie Q."/>
            <person name="Ylla G."/>
            <person name="Poulsen M."/>
            <person name="Gibbs R.A."/>
            <person name="Schal C."/>
            <person name="Richards S."/>
            <person name="Belles X."/>
            <person name="Korb J."/>
            <person name="Bornberg-Bauer E."/>
        </authorList>
    </citation>
    <scope>NUCLEOTIDE SEQUENCE [LARGE SCALE GENOMIC DNA]</scope>
    <source>
        <tissue evidence="3">Whole body</tissue>
    </source>
</reference>
<dbReference type="AlphaFoldDB" id="A0A2J7PE47"/>
<dbReference type="STRING" id="105785.A0A2J7PE47"/>
<dbReference type="PANTHER" id="PTHR45749">
    <property type="match status" value="1"/>
</dbReference>
<evidence type="ECO:0000259" key="2">
    <source>
        <dbReference type="Pfam" id="PF14291"/>
    </source>
</evidence>
<dbReference type="Proteomes" id="UP000235965">
    <property type="component" value="Unassembled WGS sequence"/>
</dbReference>
<organism evidence="3 4">
    <name type="scientific">Cryptotermes secundus</name>
    <dbReference type="NCBI Taxonomy" id="105785"/>
    <lineage>
        <taxon>Eukaryota</taxon>
        <taxon>Metazoa</taxon>
        <taxon>Ecdysozoa</taxon>
        <taxon>Arthropoda</taxon>
        <taxon>Hexapoda</taxon>
        <taxon>Insecta</taxon>
        <taxon>Pterygota</taxon>
        <taxon>Neoptera</taxon>
        <taxon>Polyneoptera</taxon>
        <taxon>Dictyoptera</taxon>
        <taxon>Blattodea</taxon>
        <taxon>Blattoidea</taxon>
        <taxon>Termitoidae</taxon>
        <taxon>Kalotermitidae</taxon>
        <taxon>Cryptotermitinae</taxon>
        <taxon>Cryptotermes</taxon>
    </lineage>
</organism>
<evidence type="ECO:0000313" key="4">
    <source>
        <dbReference type="Proteomes" id="UP000235965"/>
    </source>
</evidence>